<dbReference type="InterPro" id="IPR001792">
    <property type="entry name" value="Acylphosphatase-like_dom"/>
</dbReference>
<dbReference type="PROSITE" id="PS51160">
    <property type="entry name" value="ACYLPHOSPHATASE_3"/>
    <property type="match status" value="1"/>
</dbReference>
<dbReference type="PRINTS" id="PR00112">
    <property type="entry name" value="ACYLPHPHTASE"/>
</dbReference>
<evidence type="ECO:0000256" key="1">
    <source>
        <dbReference type="ARBA" id="ARBA00005614"/>
    </source>
</evidence>
<evidence type="ECO:0000256" key="2">
    <source>
        <dbReference type="ARBA" id="ARBA00012150"/>
    </source>
</evidence>
<dbReference type="Proteomes" id="UP001224644">
    <property type="component" value="Unassembled WGS sequence"/>
</dbReference>
<dbReference type="SUPFAM" id="SSF54975">
    <property type="entry name" value="Acylphosphatase/BLUF domain-like"/>
    <property type="match status" value="1"/>
</dbReference>
<gene>
    <name evidence="7" type="ORF">QWZ12_11490</name>
</gene>
<feature type="domain" description="Acylphosphatase-like" evidence="6">
    <location>
        <begin position="6"/>
        <end position="92"/>
    </location>
</feature>
<protein>
    <recommendedName>
        <fullName evidence="2 4">acylphosphatase</fullName>
        <ecNumber evidence="2 4">3.6.1.7</ecNumber>
    </recommendedName>
</protein>
<dbReference type="RefSeq" id="WP_238224990.1">
    <property type="nucleotide sequence ID" value="NZ_BPQD01000009.1"/>
</dbReference>
<dbReference type="PANTHER" id="PTHR47268:SF4">
    <property type="entry name" value="ACYLPHOSPHATASE"/>
    <property type="match status" value="1"/>
</dbReference>
<name>A0ABT8BH94_9HYPH</name>
<evidence type="ECO:0000313" key="7">
    <source>
        <dbReference type="EMBL" id="MDN3591238.1"/>
    </source>
</evidence>
<evidence type="ECO:0000313" key="8">
    <source>
        <dbReference type="Proteomes" id="UP001224644"/>
    </source>
</evidence>
<organism evidence="7 8">
    <name type="scientific">Methylobacterium adhaesivum</name>
    <dbReference type="NCBI Taxonomy" id="333297"/>
    <lineage>
        <taxon>Bacteria</taxon>
        <taxon>Pseudomonadati</taxon>
        <taxon>Pseudomonadota</taxon>
        <taxon>Alphaproteobacteria</taxon>
        <taxon>Hyphomicrobiales</taxon>
        <taxon>Methylobacteriaceae</taxon>
        <taxon>Methylobacterium</taxon>
    </lineage>
</organism>
<comment type="similarity">
    <text evidence="1 5">Belongs to the acylphosphatase family.</text>
</comment>
<keyword evidence="4" id="KW-0378">Hydrolase</keyword>
<keyword evidence="8" id="KW-1185">Reference proteome</keyword>
<sequence>MSRDRTVEAIIHGRVQGVGYRFWTKAQAERLGLSGHVRNRPDGTVAATFSGTHEAVAAMLAACREGPPGARVTEVTEREATTPAAAGFQILRD</sequence>
<comment type="catalytic activity">
    <reaction evidence="3 4">
        <text>an acyl phosphate + H2O = a carboxylate + phosphate + H(+)</text>
        <dbReference type="Rhea" id="RHEA:14965"/>
        <dbReference type="ChEBI" id="CHEBI:15377"/>
        <dbReference type="ChEBI" id="CHEBI:15378"/>
        <dbReference type="ChEBI" id="CHEBI:29067"/>
        <dbReference type="ChEBI" id="CHEBI:43474"/>
        <dbReference type="ChEBI" id="CHEBI:59918"/>
        <dbReference type="EC" id="3.6.1.7"/>
    </reaction>
</comment>
<feature type="active site" evidence="4">
    <location>
        <position position="21"/>
    </location>
</feature>
<evidence type="ECO:0000256" key="4">
    <source>
        <dbReference type="PROSITE-ProRule" id="PRU00520"/>
    </source>
</evidence>
<evidence type="ECO:0000259" key="6">
    <source>
        <dbReference type="PROSITE" id="PS51160"/>
    </source>
</evidence>
<accession>A0ABT8BH94</accession>
<dbReference type="EC" id="3.6.1.7" evidence="2 4"/>
<dbReference type="Pfam" id="PF00708">
    <property type="entry name" value="Acylphosphatase"/>
    <property type="match status" value="1"/>
</dbReference>
<dbReference type="InterPro" id="IPR020456">
    <property type="entry name" value="Acylphosphatase"/>
</dbReference>
<comment type="caution">
    <text evidence="7">The sequence shown here is derived from an EMBL/GenBank/DDBJ whole genome shotgun (WGS) entry which is preliminary data.</text>
</comment>
<evidence type="ECO:0000256" key="5">
    <source>
        <dbReference type="RuleBase" id="RU004168"/>
    </source>
</evidence>
<dbReference type="InterPro" id="IPR036046">
    <property type="entry name" value="Acylphosphatase-like_dom_sf"/>
</dbReference>
<reference evidence="8" key="1">
    <citation type="journal article" date="2019" name="Int. J. Syst. Evol. Microbiol.">
        <title>The Global Catalogue of Microorganisms (GCM) 10K type strain sequencing project: providing services to taxonomists for standard genome sequencing and annotation.</title>
        <authorList>
            <consortium name="The Broad Institute Genomics Platform"/>
            <consortium name="The Broad Institute Genome Sequencing Center for Infectious Disease"/>
            <person name="Wu L."/>
            <person name="Ma J."/>
        </authorList>
    </citation>
    <scope>NUCLEOTIDE SEQUENCE [LARGE SCALE GENOMIC DNA]</scope>
    <source>
        <strain evidence="8">CECT 7069</strain>
    </source>
</reference>
<feature type="active site" evidence="4">
    <location>
        <position position="39"/>
    </location>
</feature>
<dbReference type="PANTHER" id="PTHR47268">
    <property type="entry name" value="ACYLPHOSPHATASE"/>
    <property type="match status" value="1"/>
</dbReference>
<dbReference type="EMBL" id="JAUFPX010000008">
    <property type="protein sequence ID" value="MDN3591238.1"/>
    <property type="molecule type" value="Genomic_DNA"/>
</dbReference>
<evidence type="ECO:0000256" key="3">
    <source>
        <dbReference type="ARBA" id="ARBA00047645"/>
    </source>
</evidence>
<dbReference type="Gene3D" id="3.30.70.100">
    <property type="match status" value="1"/>
</dbReference>
<proteinExistence type="inferred from homology"/>